<dbReference type="SUPFAM" id="SSF46689">
    <property type="entry name" value="Homeodomain-like"/>
    <property type="match status" value="1"/>
</dbReference>
<dbReference type="Gene3D" id="1.10.10.60">
    <property type="entry name" value="Homeodomain-like"/>
    <property type="match status" value="1"/>
</dbReference>
<feature type="coiled-coil region" evidence="1">
    <location>
        <begin position="60"/>
        <end position="87"/>
    </location>
</feature>
<protein>
    <recommendedName>
        <fullName evidence="3">Transposase</fullName>
    </recommendedName>
</protein>
<evidence type="ECO:0008006" key="3">
    <source>
        <dbReference type="Google" id="ProtNLM"/>
    </source>
</evidence>
<keyword evidence="1" id="KW-0175">Coiled coil</keyword>
<evidence type="ECO:0000313" key="2">
    <source>
        <dbReference type="EMBL" id="MPM83700.1"/>
    </source>
</evidence>
<evidence type="ECO:0000256" key="1">
    <source>
        <dbReference type="SAM" id="Coils"/>
    </source>
</evidence>
<dbReference type="AlphaFoldDB" id="A0A645D2K3"/>
<dbReference type="Pfam" id="PF01527">
    <property type="entry name" value="HTH_Tnp_1"/>
    <property type="match status" value="1"/>
</dbReference>
<accession>A0A645D2K3</accession>
<comment type="caution">
    <text evidence="2">The sequence shown here is derived from an EMBL/GenBank/DDBJ whole genome shotgun (WGS) entry which is preliminary data.</text>
</comment>
<sequence>MNYDKEFKEDAIRLSDEIGVKKAADQLGLHYSTLSTWRSRSKQYRDIAFVGSGNKRREPMSEKDRKIYEMEKHIRELERSNDILKEALGFFASSRKK</sequence>
<gene>
    <name evidence="2" type="ORF">SDC9_130769</name>
</gene>
<reference evidence="2" key="1">
    <citation type="submission" date="2019-08" db="EMBL/GenBank/DDBJ databases">
        <authorList>
            <person name="Kucharzyk K."/>
            <person name="Murdoch R.W."/>
            <person name="Higgins S."/>
            <person name="Loffler F."/>
        </authorList>
    </citation>
    <scope>NUCLEOTIDE SEQUENCE</scope>
</reference>
<dbReference type="GO" id="GO:0004803">
    <property type="term" value="F:transposase activity"/>
    <property type="evidence" value="ECO:0007669"/>
    <property type="project" value="InterPro"/>
</dbReference>
<name>A0A645D2K3_9ZZZZ</name>
<dbReference type="GO" id="GO:0006313">
    <property type="term" value="P:DNA transposition"/>
    <property type="evidence" value="ECO:0007669"/>
    <property type="project" value="InterPro"/>
</dbReference>
<proteinExistence type="predicted"/>
<dbReference type="InterPro" id="IPR009057">
    <property type="entry name" value="Homeodomain-like_sf"/>
</dbReference>
<organism evidence="2">
    <name type="scientific">bioreactor metagenome</name>
    <dbReference type="NCBI Taxonomy" id="1076179"/>
    <lineage>
        <taxon>unclassified sequences</taxon>
        <taxon>metagenomes</taxon>
        <taxon>ecological metagenomes</taxon>
    </lineage>
</organism>
<dbReference type="GO" id="GO:0003677">
    <property type="term" value="F:DNA binding"/>
    <property type="evidence" value="ECO:0007669"/>
    <property type="project" value="InterPro"/>
</dbReference>
<dbReference type="EMBL" id="VSSQ01032440">
    <property type="protein sequence ID" value="MPM83700.1"/>
    <property type="molecule type" value="Genomic_DNA"/>
</dbReference>
<dbReference type="InterPro" id="IPR002514">
    <property type="entry name" value="Transposase_8"/>
</dbReference>